<proteinExistence type="predicted"/>
<dbReference type="VEuPathDB" id="FungiDB:PV09_06059"/>
<name>A0A0D1XJY3_9PEZI</name>
<evidence type="ECO:0008006" key="4">
    <source>
        <dbReference type="Google" id="ProtNLM"/>
    </source>
</evidence>
<sequence length="183" mass="19507">MLSKHLKVALTILSLSLVATASTPRHLVRRGDPESYCPSFGDITDDERLSLFNAFTQMLFDAANNKDADEVGLAFSKYVSPELIEHTASASSYGADVGFLSTLLPGTTVTPIGGLSGCFNSTNGDPICTIHYAARPDGSSSLIPNVTAISDFYRYDGSCIVEHWDSTYIASATTTNPNFPGSP</sequence>
<dbReference type="AlphaFoldDB" id="A0A0D1XJY3"/>
<accession>A0A0D1XJY3</accession>
<dbReference type="GeneID" id="27314032"/>
<evidence type="ECO:0000256" key="1">
    <source>
        <dbReference type="SAM" id="SignalP"/>
    </source>
</evidence>
<dbReference type="InParanoid" id="A0A0D1XJY3"/>
<evidence type="ECO:0000313" key="3">
    <source>
        <dbReference type="Proteomes" id="UP000053259"/>
    </source>
</evidence>
<evidence type="ECO:0000313" key="2">
    <source>
        <dbReference type="EMBL" id="KIW02611.1"/>
    </source>
</evidence>
<protein>
    <recommendedName>
        <fullName evidence="4">SnoaL-like domain-containing protein</fullName>
    </recommendedName>
</protein>
<reference evidence="2 3" key="1">
    <citation type="submission" date="2015-01" db="EMBL/GenBank/DDBJ databases">
        <title>The Genome Sequence of Ochroconis gallopava CBS43764.</title>
        <authorList>
            <consortium name="The Broad Institute Genomics Platform"/>
            <person name="Cuomo C."/>
            <person name="de Hoog S."/>
            <person name="Gorbushina A."/>
            <person name="Stielow B."/>
            <person name="Teixiera M."/>
            <person name="Abouelleil A."/>
            <person name="Chapman S.B."/>
            <person name="Priest M."/>
            <person name="Young S.K."/>
            <person name="Wortman J."/>
            <person name="Nusbaum C."/>
            <person name="Birren B."/>
        </authorList>
    </citation>
    <scope>NUCLEOTIDE SEQUENCE [LARGE SCALE GENOMIC DNA]</scope>
    <source>
        <strain evidence="2 3">CBS 43764</strain>
    </source>
</reference>
<dbReference type="Proteomes" id="UP000053259">
    <property type="component" value="Unassembled WGS sequence"/>
</dbReference>
<feature type="chain" id="PRO_5002236555" description="SnoaL-like domain-containing protein" evidence="1">
    <location>
        <begin position="22"/>
        <end position="183"/>
    </location>
</feature>
<dbReference type="RefSeq" id="XP_016212480.1">
    <property type="nucleotide sequence ID" value="XM_016359644.1"/>
</dbReference>
<dbReference type="HOGENOM" id="CLU_100997_3_1_1"/>
<dbReference type="EMBL" id="KN847548">
    <property type="protein sequence ID" value="KIW02611.1"/>
    <property type="molecule type" value="Genomic_DNA"/>
</dbReference>
<gene>
    <name evidence="2" type="ORF">PV09_06059</name>
</gene>
<feature type="signal peptide" evidence="1">
    <location>
        <begin position="1"/>
        <end position="21"/>
    </location>
</feature>
<keyword evidence="1" id="KW-0732">Signal</keyword>
<keyword evidence="3" id="KW-1185">Reference proteome</keyword>
<organism evidence="2 3">
    <name type="scientific">Verruconis gallopava</name>
    <dbReference type="NCBI Taxonomy" id="253628"/>
    <lineage>
        <taxon>Eukaryota</taxon>
        <taxon>Fungi</taxon>
        <taxon>Dikarya</taxon>
        <taxon>Ascomycota</taxon>
        <taxon>Pezizomycotina</taxon>
        <taxon>Dothideomycetes</taxon>
        <taxon>Pleosporomycetidae</taxon>
        <taxon>Venturiales</taxon>
        <taxon>Sympoventuriaceae</taxon>
        <taxon>Verruconis</taxon>
    </lineage>
</organism>
<dbReference type="OrthoDB" id="2820488at2759"/>